<dbReference type="Gene3D" id="3.30.40.10">
    <property type="entry name" value="Zinc/RING finger domain, C3HC4 (zinc finger)"/>
    <property type="match status" value="1"/>
</dbReference>
<dbReference type="PROSITE" id="PS50878">
    <property type="entry name" value="RT_POL"/>
    <property type="match status" value="1"/>
</dbReference>
<dbReference type="OrthoDB" id="426210at2759"/>
<dbReference type="GO" id="GO:0003824">
    <property type="term" value="F:catalytic activity"/>
    <property type="evidence" value="ECO:0007669"/>
    <property type="project" value="InterPro"/>
</dbReference>
<evidence type="ECO:0000256" key="1">
    <source>
        <dbReference type="ARBA" id="ARBA00022723"/>
    </source>
</evidence>
<dbReference type="InterPro" id="IPR013083">
    <property type="entry name" value="Znf_RING/FYVE/PHD"/>
</dbReference>
<dbReference type="InterPro" id="IPR019786">
    <property type="entry name" value="Zinc_finger_PHD-type_CS"/>
</dbReference>
<dbReference type="PANTHER" id="PTHR33395:SF22">
    <property type="entry name" value="REVERSE TRANSCRIPTASE DOMAIN-CONTAINING PROTEIN"/>
    <property type="match status" value="1"/>
</dbReference>
<dbReference type="CDD" id="cd15489">
    <property type="entry name" value="PHD_SF"/>
    <property type="match status" value="1"/>
</dbReference>
<keyword evidence="8" id="KW-1185">Reference proteome</keyword>
<evidence type="ECO:0000313" key="8">
    <source>
        <dbReference type="Proteomes" id="UP000494165"/>
    </source>
</evidence>
<keyword evidence="1" id="KW-0479">Metal-binding</keyword>
<dbReference type="Proteomes" id="UP000494165">
    <property type="component" value="Unassembled WGS sequence"/>
</dbReference>
<feature type="domain" description="Reverse transcriptase" evidence="6">
    <location>
        <begin position="568"/>
        <end position="818"/>
    </location>
</feature>
<evidence type="ECO:0000256" key="4">
    <source>
        <dbReference type="PROSITE-ProRule" id="PRU00146"/>
    </source>
</evidence>
<evidence type="ECO:0000256" key="3">
    <source>
        <dbReference type="ARBA" id="ARBA00022833"/>
    </source>
</evidence>
<reference evidence="7 8" key="1">
    <citation type="submission" date="2020-04" db="EMBL/GenBank/DDBJ databases">
        <authorList>
            <person name="Alioto T."/>
            <person name="Alioto T."/>
            <person name="Gomez Garrido J."/>
        </authorList>
    </citation>
    <scope>NUCLEOTIDE SEQUENCE [LARGE SCALE GENOMIC DNA]</scope>
</reference>
<accession>A0A8S1DBZ6</accession>
<dbReference type="Pfam" id="PF00078">
    <property type="entry name" value="RVT_1"/>
    <property type="match status" value="1"/>
</dbReference>
<dbReference type="Pfam" id="PF03372">
    <property type="entry name" value="Exo_endo_phos"/>
    <property type="match status" value="1"/>
</dbReference>
<dbReference type="InterPro" id="IPR043502">
    <property type="entry name" value="DNA/RNA_pol_sf"/>
</dbReference>
<keyword evidence="3" id="KW-0862">Zinc</keyword>
<dbReference type="PROSITE" id="PS01359">
    <property type="entry name" value="ZF_PHD_1"/>
    <property type="match status" value="1"/>
</dbReference>
<gene>
    <name evidence="7" type="ORF">CLODIP_2_CD01439</name>
</gene>
<evidence type="ECO:0000259" key="5">
    <source>
        <dbReference type="PROSITE" id="PS50016"/>
    </source>
</evidence>
<dbReference type="SUPFAM" id="SSF57903">
    <property type="entry name" value="FYVE/PHD zinc finger"/>
    <property type="match status" value="1"/>
</dbReference>
<dbReference type="InterPro" id="IPR000477">
    <property type="entry name" value="RT_dom"/>
</dbReference>
<evidence type="ECO:0000256" key="2">
    <source>
        <dbReference type="ARBA" id="ARBA00022771"/>
    </source>
</evidence>
<dbReference type="PANTHER" id="PTHR33395">
    <property type="entry name" value="TRANSCRIPTASE, PUTATIVE-RELATED-RELATED"/>
    <property type="match status" value="1"/>
</dbReference>
<dbReference type="PROSITE" id="PS50016">
    <property type="entry name" value="ZF_PHD_2"/>
    <property type="match status" value="1"/>
</dbReference>
<name>A0A8S1DBZ6_9INSE</name>
<evidence type="ECO:0000259" key="6">
    <source>
        <dbReference type="PROSITE" id="PS50878"/>
    </source>
</evidence>
<dbReference type="SMART" id="SM00249">
    <property type="entry name" value="PHD"/>
    <property type="match status" value="1"/>
</dbReference>
<evidence type="ECO:0008006" key="9">
    <source>
        <dbReference type="Google" id="ProtNLM"/>
    </source>
</evidence>
<dbReference type="SUPFAM" id="SSF56219">
    <property type="entry name" value="DNase I-like"/>
    <property type="match status" value="1"/>
</dbReference>
<keyword evidence="2 4" id="KW-0863">Zinc-finger</keyword>
<protein>
    <recommendedName>
        <fullName evidence="9">Reverse transcriptase domain-containing protein</fullName>
    </recommendedName>
</protein>
<feature type="domain" description="PHD-type" evidence="5">
    <location>
        <begin position="3"/>
        <end position="62"/>
    </location>
</feature>
<dbReference type="InterPro" id="IPR005135">
    <property type="entry name" value="Endo/exonuclease/phosphatase"/>
</dbReference>
<dbReference type="Gene3D" id="3.60.10.10">
    <property type="entry name" value="Endonuclease/exonuclease/phosphatase"/>
    <property type="match status" value="1"/>
</dbReference>
<dbReference type="AlphaFoldDB" id="A0A8S1DBZ6"/>
<evidence type="ECO:0000313" key="7">
    <source>
        <dbReference type="EMBL" id="CAB3381065.1"/>
    </source>
</evidence>
<dbReference type="InterPro" id="IPR019787">
    <property type="entry name" value="Znf_PHD-finger"/>
</dbReference>
<organism evidence="7 8">
    <name type="scientific">Cloeon dipterum</name>
    <dbReference type="NCBI Taxonomy" id="197152"/>
    <lineage>
        <taxon>Eukaryota</taxon>
        <taxon>Metazoa</taxon>
        <taxon>Ecdysozoa</taxon>
        <taxon>Arthropoda</taxon>
        <taxon>Hexapoda</taxon>
        <taxon>Insecta</taxon>
        <taxon>Pterygota</taxon>
        <taxon>Palaeoptera</taxon>
        <taxon>Ephemeroptera</taxon>
        <taxon>Pisciforma</taxon>
        <taxon>Baetidae</taxon>
        <taxon>Cloeon</taxon>
    </lineage>
</organism>
<sequence length="1025" mass="116249">MSHKVCIYCDKAGRKNAIFVECSECARLYHRTCLLKRTKITDREINVYRKRNNFVCWSCTLPMFNDSFWSISEPPPRPPRLSRSTCAEGNEAVKILSFNARSMKNRKTVADNFALFEHHDADICAVNETWLAPEIKNHEFVPREYVVLRKDRLGGRRAAGGVLLAIRPHLQPRRLQHLEGDAEVVWASVRAGRLLLLVGSAYRRPNADQEYNSALLRSLECAARQQHNYDGVLLMGDFNLDIKWDIEPPVVGVQPAEAFIDAFAEMSFAQFVKTATRTTNTSAKIIDLLLCDVPALVVEAHVVPGTSDHEAVVAKLAVSVQKPISAPTRVPNFQRANWPLLSQVLEQRLDCVSREEGVITAWEMWKKILFDTVEEFVPTKKVGGRRKKKHPWMTKALKQLVSIRDELFGEWRSAGTDEKRQVYLNARRSTRAAIRAARDEWLWRLGLGKSHSKELWRYINSKAKVPFEASIFEIDGRTVTSAQEIAEKFSEVFQSNFARAQTFPYVRRNAHATSTTAQFRGLQLAPAHVQFLLQRIKTAAPGCDGITAPLLKNCAASLSSSLCHIFQRSISSGEIPADWKTAAVTPLYKDGSKEDVQNYRPISVTSLVGKVMERILRDQLTEFLEAKDIFPASQHGFRARRSCTTLLTGLFDAWTAILDERSGSHVHAILLDLSKAFDRVPHGRLLSKLQHYGVGGDVLRWLECFLTGRTQHVKYGGVCSAPVEVLSGVVQGSVLGPLLFNVFIADLPKDISSGFEQYADDTTLWRVVTTPEDADALQNDLDRVYIWCENNGMLLNQRKSYAMDITRARAPLYFEYTVNGAPIEYVNKQRLLGVQISSDLRWDVHTDAVRAKAARVLSFAARNLRGCTQRVKRVAYLSLIKPILTFGLPAWHPTTQANTTKLERVQRRALRFIHGRRPPPPQEAKIMPIQMHLNYTDLNFFKKCEGGAIDFNHRARIIERRQLRGDANERHQRLQPPPVRSVFGQRAFSFRVVQPWNDLPPELKECTVAEFPSLCKKHLWKVNSD</sequence>
<proteinExistence type="predicted"/>
<dbReference type="GO" id="GO:0071897">
    <property type="term" value="P:DNA biosynthetic process"/>
    <property type="evidence" value="ECO:0007669"/>
    <property type="project" value="UniProtKB-ARBA"/>
</dbReference>
<dbReference type="InterPro" id="IPR011011">
    <property type="entry name" value="Znf_FYVE_PHD"/>
</dbReference>
<dbReference type="SUPFAM" id="SSF56672">
    <property type="entry name" value="DNA/RNA polymerases"/>
    <property type="match status" value="1"/>
</dbReference>
<comment type="caution">
    <text evidence="7">The sequence shown here is derived from an EMBL/GenBank/DDBJ whole genome shotgun (WGS) entry which is preliminary data.</text>
</comment>
<dbReference type="EMBL" id="CADEPI010000223">
    <property type="protein sequence ID" value="CAB3381065.1"/>
    <property type="molecule type" value="Genomic_DNA"/>
</dbReference>
<dbReference type="InterPro" id="IPR001965">
    <property type="entry name" value="Znf_PHD"/>
</dbReference>
<dbReference type="InterPro" id="IPR036691">
    <property type="entry name" value="Endo/exonu/phosph_ase_sf"/>
</dbReference>
<dbReference type="CDD" id="cd01650">
    <property type="entry name" value="RT_nLTR_like"/>
    <property type="match status" value="1"/>
</dbReference>
<dbReference type="GO" id="GO:0008270">
    <property type="term" value="F:zinc ion binding"/>
    <property type="evidence" value="ECO:0007669"/>
    <property type="project" value="UniProtKB-KW"/>
</dbReference>